<proteinExistence type="predicted"/>
<dbReference type="OrthoDB" id="3250441at2759"/>
<evidence type="ECO:0000313" key="1">
    <source>
        <dbReference type="EMBL" id="PPR07054.1"/>
    </source>
</evidence>
<dbReference type="Proteomes" id="UP000284706">
    <property type="component" value="Unassembled WGS sequence"/>
</dbReference>
<dbReference type="InterPro" id="IPR011009">
    <property type="entry name" value="Kinase-like_dom_sf"/>
</dbReference>
<gene>
    <name evidence="1" type="ORF">CVT26_005255</name>
</gene>
<dbReference type="SUPFAM" id="SSF56112">
    <property type="entry name" value="Protein kinase-like (PK-like)"/>
    <property type="match status" value="1"/>
</dbReference>
<reference evidence="1 2" key="1">
    <citation type="journal article" date="2018" name="Evol. Lett.">
        <title>Horizontal gene cluster transfer increased hallucinogenic mushroom diversity.</title>
        <authorList>
            <person name="Reynolds H.T."/>
            <person name="Vijayakumar V."/>
            <person name="Gluck-Thaler E."/>
            <person name="Korotkin H.B."/>
            <person name="Matheny P.B."/>
            <person name="Slot J.C."/>
        </authorList>
    </citation>
    <scope>NUCLEOTIDE SEQUENCE [LARGE SCALE GENOMIC DNA]</scope>
    <source>
        <strain evidence="1 2">SRW20</strain>
    </source>
</reference>
<keyword evidence="2" id="KW-1185">Reference proteome</keyword>
<dbReference type="STRING" id="231916.A0A409YVK8"/>
<name>A0A409YVK8_9AGAR</name>
<evidence type="ECO:0008006" key="3">
    <source>
        <dbReference type="Google" id="ProtNLM"/>
    </source>
</evidence>
<protein>
    <recommendedName>
        <fullName evidence="3">Protein kinase domain-containing protein</fullName>
    </recommendedName>
</protein>
<accession>A0A409YVK8</accession>
<dbReference type="InParanoid" id="A0A409YVK8"/>
<dbReference type="EMBL" id="NHYE01000194">
    <property type="protein sequence ID" value="PPR07054.1"/>
    <property type="molecule type" value="Genomic_DNA"/>
</dbReference>
<comment type="caution">
    <text evidence="1">The sequence shown here is derived from an EMBL/GenBank/DDBJ whole genome shotgun (WGS) entry which is preliminary data.</text>
</comment>
<organism evidence="1 2">
    <name type="scientific">Gymnopilus dilepis</name>
    <dbReference type="NCBI Taxonomy" id="231916"/>
    <lineage>
        <taxon>Eukaryota</taxon>
        <taxon>Fungi</taxon>
        <taxon>Dikarya</taxon>
        <taxon>Basidiomycota</taxon>
        <taxon>Agaricomycotina</taxon>
        <taxon>Agaricomycetes</taxon>
        <taxon>Agaricomycetidae</taxon>
        <taxon>Agaricales</taxon>
        <taxon>Agaricineae</taxon>
        <taxon>Hymenogastraceae</taxon>
        <taxon>Gymnopilus</taxon>
    </lineage>
</organism>
<sequence length="603" mass="67296">MSVTFACYYPGEDPLFIPIKISLETWVAVLAQEIAQESKEWGRHIQLRDLRLFKQTDVSIDPDETLQSRALQWLHEPPPDSQLEDDDGLYAIFEHGPHAVRDSKLDILIVDTEVLEMVDGLGDPYDVYNRKVNKALNRNFDSLSSLPSPSEAVMDAQRLAEVFGGAEPRIHVGRPGGAPAVIFNPVLAALQQTLNDLGQVEIFENDVSLAASFILACVEFYDSDEQRQDALRDLLDSAMRMPGYWGESFDFGAHTEAVKLDCAWWYHGFLVLALVLKDCLGLQGDASSQAILEYSKIISHDKYKPFRPYCNFPSILIGVTGNRLEIAAAVCVGPIYVTRLLTLDLSLGFHASDNILRLARVFKALSRHQIELEKYYQSVKALSSAKLSCLFPNPVSVDPSQPVPKLTYREFLSRAGRPVPDILDLGNTTTAMYTATLDDTDEVIVKFTTRYNEAAHRLLAEARLAPKLHFCGRVVGDLYMIVMERVAGTSAWQLEMDKRPIPEVVATKVEEAVGLLHAQDIVFGDLRSNNVLYDVSGGEGRAVLVDFDWAGKDGEARYPATLNHVVDDELWHPDVSPHCIMKKAHDLWHLEKLKGLCKSNTGD</sequence>
<dbReference type="AlphaFoldDB" id="A0A409YVK8"/>
<dbReference type="Gene3D" id="1.10.510.10">
    <property type="entry name" value="Transferase(Phosphotransferase) domain 1"/>
    <property type="match status" value="1"/>
</dbReference>
<evidence type="ECO:0000313" key="2">
    <source>
        <dbReference type="Proteomes" id="UP000284706"/>
    </source>
</evidence>